<organism evidence="2 3">
    <name type="scientific">Cryomyces antarcticus</name>
    <dbReference type="NCBI Taxonomy" id="329879"/>
    <lineage>
        <taxon>Eukaryota</taxon>
        <taxon>Fungi</taxon>
        <taxon>Dikarya</taxon>
        <taxon>Ascomycota</taxon>
        <taxon>Pezizomycotina</taxon>
        <taxon>Dothideomycetes</taxon>
        <taxon>Dothideomycetes incertae sedis</taxon>
        <taxon>Cryomyces</taxon>
    </lineage>
</organism>
<gene>
    <name evidence="2" type="ORF">LTR16_003798</name>
</gene>
<comment type="caution">
    <text evidence="2">The sequence shown here is derived from an EMBL/GenBank/DDBJ whole genome shotgun (WGS) entry which is preliminary data.</text>
</comment>
<feature type="compositionally biased region" description="Basic and acidic residues" evidence="1">
    <location>
        <begin position="352"/>
        <end position="361"/>
    </location>
</feature>
<feature type="region of interest" description="Disordered" evidence="1">
    <location>
        <begin position="284"/>
        <end position="325"/>
    </location>
</feature>
<feature type="compositionally biased region" description="Low complexity" evidence="1">
    <location>
        <begin position="296"/>
        <end position="320"/>
    </location>
</feature>
<accession>A0ABR0KS87</accession>
<dbReference type="EMBL" id="JAVRRA010025054">
    <property type="protein sequence ID" value="KAK5123436.1"/>
    <property type="molecule type" value="Genomic_DNA"/>
</dbReference>
<keyword evidence="3" id="KW-1185">Reference proteome</keyword>
<evidence type="ECO:0000313" key="2">
    <source>
        <dbReference type="EMBL" id="KAK5123436.1"/>
    </source>
</evidence>
<protein>
    <submittedName>
        <fullName evidence="2">Uncharacterized protein</fullName>
    </submittedName>
</protein>
<name>A0ABR0KS87_9PEZI</name>
<evidence type="ECO:0000256" key="1">
    <source>
        <dbReference type="SAM" id="MobiDB-lite"/>
    </source>
</evidence>
<reference evidence="2 3" key="1">
    <citation type="submission" date="2023-08" db="EMBL/GenBank/DDBJ databases">
        <title>Black Yeasts Isolated from many extreme environments.</title>
        <authorList>
            <person name="Coleine C."/>
            <person name="Stajich J.E."/>
            <person name="Selbmann L."/>
        </authorList>
    </citation>
    <scope>NUCLEOTIDE SEQUENCE [LARGE SCALE GENOMIC DNA]</scope>
    <source>
        <strain evidence="2 3">CCFEE 536</strain>
    </source>
</reference>
<sequence>MTTAEACWGPRSRTRDDCVQMQSGSGGTVSEPVGSNGVTSGASNGVFRLSAALAHDAPEAQRRMAWPGPMVELSHATAVFVGIVRSGETWLCRPGLREARPPRRKPLSKRWARCLSLCIDSTCAQPSPQQPSRTRAMAPNLFLLTQKAFTPHHWFKRTKSESKPTRNIEHWDAPVAGSYEYIAGRGWYLIATDAEGALEPSQRQKIIYSKVVKRNLLQPEYDSRKRRAVVKVDETAKTSRLGFFRLDDGLTWVCCWDADGKLVPGPWERWVEDKVPGTFRKMLKGDDPAWQSKRNSVSASASASASTAASRTGSTSSALRSSERSGFSTVASSAKDSAIGFAGSGNSSLKLDGLKIDERRE</sequence>
<feature type="region of interest" description="Disordered" evidence="1">
    <location>
        <begin position="338"/>
        <end position="361"/>
    </location>
</feature>
<proteinExistence type="predicted"/>
<dbReference type="Proteomes" id="UP001357485">
    <property type="component" value="Unassembled WGS sequence"/>
</dbReference>
<evidence type="ECO:0000313" key="3">
    <source>
        <dbReference type="Proteomes" id="UP001357485"/>
    </source>
</evidence>